<organism evidence="1 2">
    <name type="scientific">Microthlaspi erraticum</name>
    <dbReference type="NCBI Taxonomy" id="1685480"/>
    <lineage>
        <taxon>Eukaryota</taxon>
        <taxon>Viridiplantae</taxon>
        <taxon>Streptophyta</taxon>
        <taxon>Embryophyta</taxon>
        <taxon>Tracheophyta</taxon>
        <taxon>Spermatophyta</taxon>
        <taxon>Magnoliopsida</taxon>
        <taxon>eudicotyledons</taxon>
        <taxon>Gunneridae</taxon>
        <taxon>Pentapetalae</taxon>
        <taxon>rosids</taxon>
        <taxon>malvids</taxon>
        <taxon>Brassicales</taxon>
        <taxon>Brassicaceae</taxon>
        <taxon>Coluteocarpeae</taxon>
        <taxon>Microthlaspi</taxon>
    </lineage>
</organism>
<name>A0A6D2KE96_9BRAS</name>
<accession>A0A6D2KE96</accession>
<comment type="caution">
    <text evidence="1">The sequence shown here is derived from an EMBL/GenBank/DDBJ whole genome shotgun (WGS) entry which is preliminary data.</text>
</comment>
<protein>
    <submittedName>
        <fullName evidence="1">Uncharacterized protein</fullName>
    </submittedName>
</protein>
<dbReference type="AlphaFoldDB" id="A0A6D2KE96"/>
<evidence type="ECO:0000313" key="1">
    <source>
        <dbReference type="EMBL" id="CAA7052773.1"/>
    </source>
</evidence>
<reference evidence="1" key="1">
    <citation type="submission" date="2020-01" db="EMBL/GenBank/DDBJ databases">
        <authorList>
            <person name="Mishra B."/>
        </authorList>
    </citation>
    <scope>NUCLEOTIDE SEQUENCE [LARGE SCALE GENOMIC DNA]</scope>
</reference>
<proteinExistence type="predicted"/>
<evidence type="ECO:0000313" key="2">
    <source>
        <dbReference type="Proteomes" id="UP000467841"/>
    </source>
</evidence>
<dbReference type="EMBL" id="CACVBM020001507">
    <property type="protein sequence ID" value="CAA7052773.1"/>
    <property type="molecule type" value="Genomic_DNA"/>
</dbReference>
<gene>
    <name evidence="1" type="ORF">MERR_LOCUS40008</name>
</gene>
<keyword evidence="2" id="KW-1185">Reference proteome</keyword>
<dbReference type="Proteomes" id="UP000467841">
    <property type="component" value="Unassembled WGS sequence"/>
</dbReference>
<sequence>MVFLAPPSTPPPTLAFEDLLSDPTTATITVRLLRMWGDVATSDKAIRLLLVDHKRLFFRRRLLWVSYLC</sequence>